<dbReference type="Proteomes" id="UP001139981">
    <property type="component" value="Unassembled WGS sequence"/>
</dbReference>
<keyword evidence="2" id="KW-1185">Reference proteome</keyword>
<name>A0ACC1M380_9FUNG</name>
<evidence type="ECO:0000313" key="2">
    <source>
        <dbReference type="Proteomes" id="UP001139981"/>
    </source>
</evidence>
<evidence type="ECO:0000313" key="1">
    <source>
        <dbReference type="EMBL" id="KAJ2893518.1"/>
    </source>
</evidence>
<organism evidence="1 2">
    <name type="scientific">Coemansia aciculifera</name>
    <dbReference type="NCBI Taxonomy" id="417176"/>
    <lineage>
        <taxon>Eukaryota</taxon>
        <taxon>Fungi</taxon>
        <taxon>Fungi incertae sedis</taxon>
        <taxon>Zoopagomycota</taxon>
        <taxon>Kickxellomycotina</taxon>
        <taxon>Kickxellomycetes</taxon>
        <taxon>Kickxellales</taxon>
        <taxon>Kickxellaceae</taxon>
        <taxon>Coemansia</taxon>
    </lineage>
</organism>
<protein>
    <submittedName>
        <fullName evidence="1">Uncharacterized protein</fullName>
    </submittedName>
</protein>
<proteinExistence type="predicted"/>
<dbReference type="EMBL" id="JANBVB010000531">
    <property type="protein sequence ID" value="KAJ2893518.1"/>
    <property type="molecule type" value="Genomic_DNA"/>
</dbReference>
<reference evidence="1" key="1">
    <citation type="submission" date="2022-07" db="EMBL/GenBank/DDBJ databases">
        <title>Phylogenomic reconstructions and comparative analyses of Kickxellomycotina fungi.</title>
        <authorList>
            <person name="Reynolds N.K."/>
            <person name="Stajich J.E."/>
            <person name="Barry K."/>
            <person name="Grigoriev I.V."/>
            <person name="Crous P."/>
            <person name="Smith M.E."/>
        </authorList>
    </citation>
    <scope>NUCLEOTIDE SEQUENCE</scope>
    <source>
        <strain evidence="1">CBS 190363</strain>
    </source>
</reference>
<comment type="caution">
    <text evidence="1">The sequence shown here is derived from an EMBL/GenBank/DDBJ whole genome shotgun (WGS) entry which is preliminary data.</text>
</comment>
<gene>
    <name evidence="1" type="ORF">IWW38_002839</name>
</gene>
<accession>A0ACC1M380</accession>
<sequence length="863" mass="97164">MSSSTGSPQNASYGTLGRRQKVFANCVEILKHPEGEVYQYDVVVTPERGEFKKLPAPTYMRLVFDATMKEHRQSKLQGIPMVYDSRRIAYAPKRVCGPKEILELDLNYNDEGRMEKYKIRLREAAVVKFSVLTEFLRGRGTVSVGDIQAALNALDLAIGSVLHLEMAGFNRSFFTREQSMATQGGLELWSGFSFSARPGIDRLYLNVNTAVTAMYSSGSLLDAMMGIVGLSGDPNQLRGRLTRENMRDMTKVLSYLRGLEMYCSHRGLRGKRKFSVRGTTQRALDQETFEWEDPDKPGEAKTITIAQYYLKRYNIKLKYPFLIGVSDRRKSIFPIEFCDIVDNQRYKGTLDERQTGDMVKFACQKPNRNMERIMDILKKRDLGCSPIVQAFGLSLHSKLAEVESRVLPAPSITYGGGGPFAPQGGAWNMKDKRVSLAGEPLNCWAVLVLANQSQVPRPAVESFVRTLVTECEKTGYPINEKRPLISYGNPNSDITKEMRRAVDGKDKPQLLLVVLQSTNAQIYQTVKNYAYTVLGMQSQCMQSKHIQRPNMQYCSNLCLKINAKMGGVNQDIRMDDFRAMLRNKITLFMGCDVTHPAPGEREKPSIASVVGSTTLEGTRYAATLIQLPSRAELVDKLQDAVIHHLRLFHKTTRHKPQRIVFYRDGVSESQFAQVRDRELIEIQRACASLEEGYKPEITLLAVLKRHNMRFYPMGRDGDRTGNCVPGTVVDRSVTMPGMVDFYLFAHAAIQGTSRPTHYYVLHDDSRFSADEIQKLTYHLCYTYAICTRSVSLVPPVYYAHRVADRARCHLVDMGCSFEEASTETGGYYGGAGTTAVGTAPGDPRLATKIISIRQELTNTMYFM</sequence>